<name>A0A2T5RMZ8_9FIRM</name>
<evidence type="ECO:0000313" key="6">
    <source>
        <dbReference type="EMBL" id="PTW00895.1"/>
    </source>
</evidence>
<comment type="caution">
    <text evidence="6">The sequence shown here is derived from an EMBL/GenBank/DDBJ whole genome shotgun (WGS) entry which is preliminary data.</text>
</comment>
<comment type="similarity">
    <text evidence="1">Belongs to the peptidase C40 family.</text>
</comment>
<keyword evidence="4" id="KW-0788">Thiol protease</keyword>
<dbReference type="AlphaFoldDB" id="A0A2T5RMZ8"/>
<dbReference type="Proteomes" id="UP000244089">
    <property type="component" value="Unassembled WGS sequence"/>
</dbReference>
<dbReference type="Gene3D" id="3.90.1720.10">
    <property type="entry name" value="endopeptidase domain like (from Nostoc punctiforme)"/>
    <property type="match status" value="1"/>
</dbReference>
<dbReference type="SUPFAM" id="SSF54001">
    <property type="entry name" value="Cysteine proteinases"/>
    <property type="match status" value="1"/>
</dbReference>
<dbReference type="InterPro" id="IPR039439">
    <property type="entry name" value="SH3b1_dom"/>
</dbReference>
<evidence type="ECO:0000256" key="2">
    <source>
        <dbReference type="ARBA" id="ARBA00022670"/>
    </source>
</evidence>
<protein>
    <submittedName>
        <fullName evidence="6">Cell wall-associated NlpC family hydrolase</fullName>
    </submittedName>
</protein>
<feature type="domain" description="NlpC/P60" evidence="5">
    <location>
        <begin position="294"/>
        <end position="422"/>
    </location>
</feature>
<dbReference type="RefSeq" id="WP_108138836.1">
    <property type="nucleotide sequence ID" value="NZ_QAXS01000006.1"/>
</dbReference>
<evidence type="ECO:0000256" key="3">
    <source>
        <dbReference type="ARBA" id="ARBA00022801"/>
    </source>
</evidence>
<dbReference type="Pfam" id="PF00877">
    <property type="entry name" value="NLPC_P60"/>
    <property type="match status" value="1"/>
</dbReference>
<accession>A0A2T5RMZ8</accession>
<evidence type="ECO:0000313" key="7">
    <source>
        <dbReference type="Proteomes" id="UP000244089"/>
    </source>
</evidence>
<gene>
    <name evidence="6" type="ORF">C8C76_10651</name>
</gene>
<organism evidence="6 7">
    <name type="scientific">Halanaerobium saccharolyticum</name>
    <dbReference type="NCBI Taxonomy" id="43595"/>
    <lineage>
        <taxon>Bacteria</taxon>
        <taxon>Bacillati</taxon>
        <taxon>Bacillota</taxon>
        <taxon>Clostridia</taxon>
        <taxon>Halanaerobiales</taxon>
        <taxon>Halanaerobiaceae</taxon>
        <taxon>Halanaerobium</taxon>
    </lineage>
</organism>
<evidence type="ECO:0000256" key="1">
    <source>
        <dbReference type="ARBA" id="ARBA00007074"/>
    </source>
</evidence>
<keyword evidence="2" id="KW-0645">Protease</keyword>
<evidence type="ECO:0000256" key="4">
    <source>
        <dbReference type="ARBA" id="ARBA00022807"/>
    </source>
</evidence>
<dbReference type="GO" id="GO:0006508">
    <property type="term" value="P:proteolysis"/>
    <property type="evidence" value="ECO:0007669"/>
    <property type="project" value="UniProtKB-KW"/>
</dbReference>
<reference evidence="6 7" key="1">
    <citation type="submission" date="2018-04" db="EMBL/GenBank/DDBJ databases">
        <title>Subsurface microbial communities from deep shales in Ohio and West Virginia, USA.</title>
        <authorList>
            <person name="Wrighton K."/>
        </authorList>
    </citation>
    <scope>NUCLEOTIDE SEQUENCE [LARGE SCALE GENOMIC DNA]</scope>
    <source>
        <strain evidence="6 7">WC1</strain>
    </source>
</reference>
<dbReference type="OrthoDB" id="9808890at2"/>
<evidence type="ECO:0000259" key="5">
    <source>
        <dbReference type="PROSITE" id="PS51935"/>
    </source>
</evidence>
<proteinExistence type="inferred from homology"/>
<dbReference type="EMBL" id="QAXS01000006">
    <property type="protein sequence ID" value="PTW00895.1"/>
    <property type="molecule type" value="Genomic_DNA"/>
</dbReference>
<dbReference type="InterPro" id="IPR038765">
    <property type="entry name" value="Papain-like_cys_pep_sf"/>
</dbReference>
<keyword evidence="3 6" id="KW-0378">Hydrolase</keyword>
<dbReference type="PROSITE" id="PS51935">
    <property type="entry name" value="NLPC_P60"/>
    <property type="match status" value="1"/>
</dbReference>
<dbReference type="InterPro" id="IPR027017">
    <property type="entry name" value="P60_peptidase_YkfC"/>
</dbReference>
<dbReference type="Pfam" id="PF12913">
    <property type="entry name" value="SH3_6"/>
    <property type="match status" value="1"/>
</dbReference>
<sequence length="447" mass="51286">MKINLAPSVKKEMLKAEFWLNDSAAESILNYQEVEEINNKTALKAEENNFTDYYFNLESVPESYQKSELKEMIRNTFSRKIDPKRDYFNLRGELLAQKTKEKIIANCNLNSVKEGNQVESGILIRRSAVRALPTEEVFASEKFSGDQDLLQLTALSPGTPLLILYESSDRKYFYIKAKLMTGWVKKENIALTEDLKTARDYLNTDQFLVVRESYLETEPNPFAPETANLFFQMGDKIPLVKDSGISEIPAAHPHAQSNLNNYLVWLPTKDDRGYLELKQGIVASARDLNLGFLKFNQQNIIKQAFKMLGERYDWGGAVKRRDCSRFIMDIFRTFGFEFPRNADLQEKLIPFAKQIFRGDLKARKIILEKLKPGDILHMPGHIMLYLGESAGKNYLIHAASGYGELDQRGKLQAKSIRSVFIMDLEQFLKSEQLSYLEKFSTATKITS</sequence>
<dbReference type="PIRSF" id="PIRSF019015">
    <property type="entry name" value="P60_peptidase_YkfC"/>
    <property type="match status" value="1"/>
</dbReference>
<dbReference type="GO" id="GO:0008234">
    <property type="term" value="F:cysteine-type peptidase activity"/>
    <property type="evidence" value="ECO:0007669"/>
    <property type="project" value="UniProtKB-KW"/>
</dbReference>
<dbReference type="InterPro" id="IPR000064">
    <property type="entry name" value="NLP_P60_dom"/>
</dbReference>